<keyword evidence="1" id="KW-0472">Membrane</keyword>
<feature type="transmembrane region" description="Helical" evidence="1">
    <location>
        <begin position="93"/>
        <end position="112"/>
    </location>
</feature>
<protein>
    <recommendedName>
        <fullName evidence="4">Zinc-finger domain-containing protein</fullName>
    </recommendedName>
</protein>
<dbReference type="RefSeq" id="WP_346760214.1">
    <property type="nucleotide sequence ID" value="NZ_JAUJEB010000005.1"/>
</dbReference>
<evidence type="ECO:0000313" key="2">
    <source>
        <dbReference type="EMBL" id="MDN5214876.1"/>
    </source>
</evidence>
<keyword evidence="1" id="KW-0812">Transmembrane</keyword>
<keyword evidence="3" id="KW-1185">Reference proteome</keyword>
<dbReference type="EMBL" id="JAUJEB010000005">
    <property type="protein sequence ID" value="MDN5214876.1"/>
    <property type="molecule type" value="Genomic_DNA"/>
</dbReference>
<sequence length="193" mass="22569">MNCDKVKQNIYGYDELTETEKGSLHDHIAQCNSCALLFREMQQQRALFRKASQWKDLPPNPDRLTQNVMSSIKTPAGRKVRPVGEMIDRINLVPLRLALTSLSFFLIIFFVSEYNMTQSTSRYNKSYSETLLSEKKEALDSGRLVERLKQKKRPTPFTSFYDCIKRCGLADWQYLCEECKIKFQKLVKKYENS</sequence>
<evidence type="ECO:0000313" key="3">
    <source>
        <dbReference type="Proteomes" id="UP001172083"/>
    </source>
</evidence>
<comment type="caution">
    <text evidence="2">The sequence shown here is derived from an EMBL/GenBank/DDBJ whole genome shotgun (WGS) entry which is preliminary data.</text>
</comment>
<name>A0ABT8LCE5_9BACT</name>
<gene>
    <name evidence="2" type="ORF">QQ020_22540</name>
</gene>
<organism evidence="2 3">
    <name type="scientific">Agaribacillus aureus</name>
    <dbReference type="NCBI Taxonomy" id="3051825"/>
    <lineage>
        <taxon>Bacteria</taxon>
        <taxon>Pseudomonadati</taxon>
        <taxon>Bacteroidota</taxon>
        <taxon>Cytophagia</taxon>
        <taxon>Cytophagales</taxon>
        <taxon>Splendidivirgaceae</taxon>
        <taxon>Agaribacillus</taxon>
    </lineage>
</organism>
<accession>A0ABT8LCE5</accession>
<evidence type="ECO:0008006" key="4">
    <source>
        <dbReference type="Google" id="ProtNLM"/>
    </source>
</evidence>
<proteinExistence type="predicted"/>
<dbReference type="Proteomes" id="UP001172083">
    <property type="component" value="Unassembled WGS sequence"/>
</dbReference>
<keyword evidence="1" id="KW-1133">Transmembrane helix</keyword>
<evidence type="ECO:0000256" key="1">
    <source>
        <dbReference type="SAM" id="Phobius"/>
    </source>
</evidence>
<reference evidence="2" key="1">
    <citation type="submission" date="2023-06" db="EMBL/GenBank/DDBJ databases">
        <title>Genomic of Agaribacillus aureum.</title>
        <authorList>
            <person name="Wang G."/>
        </authorList>
    </citation>
    <scope>NUCLEOTIDE SEQUENCE</scope>
    <source>
        <strain evidence="2">BMA12</strain>
    </source>
</reference>